<gene>
    <name evidence="1" type="ORF">OVA965_LOCUS27741</name>
    <name evidence="2" type="ORF">TMI583_LOCUS28491</name>
</gene>
<protein>
    <recommendedName>
        <fullName evidence="4">DUF642 domain-containing protein</fullName>
    </recommendedName>
</protein>
<evidence type="ECO:0000313" key="3">
    <source>
        <dbReference type="Proteomes" id="UP000677228"/>
    </source>
</evidence>
<name>A0A8S2EQB7_9BILA</name>
<evidence type="ECO:0000313" key="2">
    <source>
        <dbReference type="EMBL" id="CAF4088140.1"/>
    </source>
</evidence>
<sequence length="162" mass="17558">MITANIVACTTSNATCLPFTIYQISNCAGSNVYEYFSCCWTPTAANSTIRFVFQHDTDEWCLDDVSVFNGTTDMLINGGFEMGSSAPGWVISAPPITVVNGASQAHSGNWYLDDWSTSTTDKITQTFTVVPGQNYNVSFYLYNGGTYNALGATCSIRVILST</sequence>
<dbReference type="EMBL" id="CAJNOK010018489">
    <property type="protein sequence ID" value="CAF1283249.1"/>
    <property type="molecule type" value="Genomic_DNA"/>
</dbReference>
<dbReference type="EMBL" id="CAJOBA010040058">
    <property type="protein sequence ID" value="CAF4088140.1"/>
    <property type="molecule type" value="Genomic_DNA"/>
</dbReference>
<dbReference type="Proteomes" id="UP000682733">
    <property type="component" value="Unassembled WGS sequence"/>
</dbReference>
<organism evidence="1 3">
    <name type="scientific">Didymodactylos carnosus</name>
    <dbReference type="NCBI Taxonomy" id="1234261"/>
    <lineage>
        <taxon>Eukaryota</taxon>
        <taxon>Metazoa</taxon>
        <taxon>Spiralia</taxon>
        <taxon>Gnathifera</taxon>
        <taxon>Rotifera</taxon>
        <taxon>Eurotatoria</taxon>
        <taxon>Bdelloidea</taxon>
        <taxon>Philodinida</taxon>
        <taxon>Philodinidae</taxon>
        <taxon>Didymodactylos</taxon>
    </lineage>
</organism>
<reference evidence="1" key="1">
    <citation type="submission" date="2021-02" db="EMBL/GenBank/DDBJ databases">
        <authorList>
            <person name="Nowell W R."/>
        </authorList>
    </citation>
    <scope>NUCLEOTIDE SEQUENCE</scope>
</reference>
<accession>A0A8S2EQB7</accession>
<evidence type="ECO:0008006" key="4">
    <source>
        <dbReference type="Google" id="ProtNLM"/>
    </source>
</evidence>
<dbReference type="Proteomes" id="UP000677228">
    <property type="component" value="Unassembled WGS sequence"/>
</dbReference>
<comment type="caution">
    <text evidence="1">The sequence shown here is derived from an EMBL/GenBank/DDBJ whole genome shotgun (WGS) entry which is preliminary data.</text>
</comment>
<proteinExistence type="predicted"/>
<dbReference type="AlphaFoldDB" id="A0A8S2EQB7"/>
<evidence type="ECO:0000313" key="1">
    <source>
        <dbReference type="EMBL" id="CAF1283249.1"/>
    </source>
</evidence>
<dbReference type="Gene3D" id="2.60.120.260">
    <property type="entry name" value="Galactose-binding domain-like"/>
    <property type="match status" value="1"/>
</dbReference>